<dbReference type="CDD" id="cd11053">
    <property type="entry name" value="CYP110-like"/>
    <property type="match status" value="1"/>
</dbReference>
<dbReference type="OrthoDB" id="446280at2"/>
<protein>
    <submittedName>
        <fullName evidence="9">Cytochrome P450</fullName>
    </submittedName>
</protein>
<evidence type="ECO:0000256" key="3">
    <source>
        <dbReference type="ARBA" id="ARBA00022723"/>
    </source>
</evidence>
<dbReference type="InterPro" id="IPR002401">
    <property type="entry name" value="Cyt_P450_E_grp-I"/>
</dbReference>
<gene>
    <name evidence="9" type="ordered locus">PCC8801_1356</name>
</gene>
<keyword evidence="2 7" id="KW-0349">Heme</keyword>
<feature type="binding site" description="axial binding residue" evidence="7">
    <location>
        <position position="403"/>
    </location>
    <ligand>
        <name>heme</name>
        <dbReference type="ChEBI" id="CHEBI:30413"/>
    </ligand>
    <ligandPart>
        <name>Fe</name>
        <dbReference type="ChEBI" id="CHEBI:18248"/>
    </ligandPart>
</feature>
<evidence type="ECO:0000256" key="8">
    <source>
        <dbReference type="SAM" id="MobiDB-lite"/>
    </source>
</evidence>
<dbReference type="GO" id="GO:0016705">
    <property type="term" value="F:oxidoreductase activity, acting on paired donors, with incorporation or reduction of molecular oxygen"/>
    <property type="evidence" value="ECO:0007669"/>
    <property type="project" value="InterPro"/>
</dbReference>
<dbReference type="Proteomes" id="UP000008204">
    <property type="component" value="Chromosome"/>
</dbReference>
<dbReference type="EMBL" id="CP001287">
    <property type="protein sequence ID" value="ACK65418.1"/>
    <property type="molecule type" value="Genomic_DNA"/>
</dbReference>
<proteinExistence type="inferred from homology"/>
<dbReference type="GO" id="GO:0005506">
    <property type="term" value="F:iron ion binding"/>
    <property type="evidence" value="ECO:0007669"/>
    <property type="project" value="InterPro"/>
</dbReference>
<dbReference type="RefSeq" id="WP_012594692.1">
    <property type="nucleotide sequence ID" value="NC_011726.1"/>
</dbReference>
<dbReference type="Pfam" id="PF00067">
    <property type="entry name" value="p450"/>
    <property type="match status" value="1"/>
</dbReference>
<dbReference type="eggNOG" id="COG2124">
    <property type="taxonomic scope" value="Bacteria"/>
</dbReference>
<dbReference type="InterPro" id="IPR036396">
    <property type="entry name" value="Cyt_P450_sf"/>
</dbReference>
<keyword evidence="5 7" id="KW-0408">Iron</keyword>
<dbReference type="HOGENOM" id="CLU_001570_5_1_3"/>
<reference evidence="10" key="1">
    <citation type="journal article" date="2011" name="MBio">
        <title>Novel metabolic attributes of the genus Cyanothece, comprising a group of unicellular nitrogen-fixing Cyanobacteria.</title>
        <authorList>
            <person name="Bandyopadhyay A."/>
            <person name="Elvitigala T."/>
            <person name="Welsh E."/>
            <person name="Stockel J."/>
            <person name="Liberton M."/>
            <person name="Min H."/>
            <person name="Sherman L.A."/>
            <person name="Pakrasi H.B."/>
        </authorList>
    </citation>
    <scope>NUCLEOTIDE SEQUENCE [LARGE SCALE GENOMIC DNA]</scope>
    <source>
        <strain evidence="10">PCC 8801</strain>
    </source>
</reference>
<evidence type="ECO:0000256" key="5">
    <source>
        <dbReference type="ARBA" id="ARBA00023004"/>
    </source>
</evidence>
<organism evidence="9 10">
    <name type="scientific">Rippkaea orientalis (strain PCC 8801 / RF-1)</name>
    <name type="common">Cyanothece sp. (strain PCC 8801)</name>
    <dbReference type="NCBI Taxonomy" id="41431"/>
    <lineage>
        <taxon>Bacteria</taxon>
        <taxon>Bacillati</taxon>
        <taxon>Cyanobacteriota</taxon>
        <taxon>Cyanophyceae</taxon>
        <taxon>Oscillatoriophycideae</taxon>
        <taxon>Chroococcales</taxon>
        <taxon>Aphanothecaceae</taxon>
        <taxon>Rippkaea</taxon>
        <taxon>Rippkaea orientalis</taxon>
    </lineage>
</organism>
<evidence type="ECO:0000313" key="10">
    <source>
        <dbReference type="Proteomes" id="UP000008204"/>
    </source>
</evidence>
<sequence>MTTTTQPLAKQTNSFPNGPESYGFRETLKLIFNPLPALEESRNRYGDIYSFPGISNLPPSIILGNPQSIEELFTANTDLFDSGASNAALKPLLGDMSILQLDGNPHQQRRKLLMPSFHGQRLQSYGNIIIEITEKVIKQWKINQPFLMRNVTQEITLKVILKAVFGVNEGEYYDQLRQKFSHYLDLFNSPIYTTTLFLNYLQKDLGSWSPWGHFQRQKQAIYELLSQEIETHRQQDGGEDILSLLLSTTDEDGNPLSKAEIMDELVTLLFAGHDTTASALAWAFYWIHSQPDVYHNLMNELGTIDAETDPTNIAKLPYLNAVVSETLRIYPIALFAFGRMLKSPLDLMGYSFDKGTIFSPCIYLVHHHPEVYPNSKTFKPERFLERQFSPYEFIPFGGSNRRCLGYALALYEMKLVLATVLQKTALKLASSRPVVPVRRGFIMTASGGVKMIATKIN</sequence>
<dbReference type="AlphaFoldDB" id="B7K4F3"/>
<dbReference type="GO" id="GO:0004497">
    <property type="term" value="F:monooxygenase activity"/>
    <property type="evidence" value="ECO:0007669"/>
    <property type="project" value="UniProtKB-KW"/>
</dbReference>
<dbReference type="KEGG" id="cyp:PCC8801_1356"/>
<dbReference type="PRINTS" id="PR00463">
    <property type="entry name" value="EP450I"/>
</dbReference>
<dbReference type="InterPro" id="IPR001128">
    <property type="entry name" value="Cyt_P450"/>
</dbReference>
<accession>B7K4F3</accession>
<keyword evidence="4" id="KW-0560">Oxidoreductase</keyword>
<comment type="cofactor">
    <cofactor evidence="7">
        <name>heme</name>
        <dbReference type="ChEBI" id="CHEBI:30413"/>
    </cofactor>
</comment>
<evidence type="ECO:0000256" key="6">
    <source>
        <dbReference type="ARBA" id="ARBA00023033"/>
    </source>
</evidence>
<keyword evidence="10" id="KW-1185">Reference proteome</keyword>
<keyword evidence="6" id="KW-0503">Monooxygenase</keyword>
<comment type="similarity">
    <text evidence="1">Belongs to the cytochrome P450 family.</text>
</comment>
<evidence type="ECO:0000313" key="9">
    <source>
        <dbReference type="EMBL" id="ACK65418.1"/>
    </source>
</evidence>
<dbReference type="PANTHER" id="PTHR24291">
    <property type="entry name" value="CYTOCHROME P450 FAMILY 4"/>
    <property type="match status" value="1"/>
</dbReference>
<name>B7K4F3_RIPO1</name>
<keyword evidence="3 7" id="KW-0479">Metal-binding</keyword>
<dbReference type="PANTHER" id="PTHR24291:SF50">
    <property type="entry name" value="BIFUNCTIONAL ALBAFLAVENONE MONOOXYGENASE_TERPENE SYNTHASE"/>
    <property type="match status" value="1"/>
</dbReference>
<evidence type="ECO:0000256" key="7">
    <source>
        <dbReference type="PIRSR" id="PIRSR602401-1"/>
    </source>
</evidence>
<dbReference type="SUPFAM" id="SSF48264">
    <property type="entry name" value="Cytochrome P450"/>
    <property type="match status" value="1"/>
</dbReference>
<feature type="compositionally biased region" description="Polar residues" evidence="8">
    <location>
        <begin position="1"/>
        <end position="16"/>
    </location>
</feature>
<evidence type="ECO:0000256" key="4">
    <source>
        <dbReference type="ARBA" id="ARBA00023002"/>
    </source>
</evidence>
<dbReference type="PRINTS" id="PR00385">
    <property type="entry name" value="P450"/>
</dbReference>
<evidence type="ECO:0000256" key="1">
    <source>
        <dbReference type="ARBA" id="ARBA00010617"/>
    </source>
</evidence>
<dbReference type="Gene3D" id="1.10.630.10">
    <property type="entry name" value="Cytochrome P450"/>
    <property type="match status" value="1"/>
</dbReference>
<dbReference type="GO" id="GO:0020037">
    <property type="term" value="F:heme binding"/>
    <property type="evidence" value="ECO:0007669"/>
    <property type="project" value="InterPro"/>
</dbReference>
<feature type="region of interest" description="Disordered" evidence="8">
    <location>
        <begin position="1"/>
        <end position="20"/>
    </location>
</feature>
<evidence type="ECO:0000256" key="2">
    <source>
        <dbReference type="ARBA" id="ARBA00022617"/>
    </source>
</evidence>
<dbReference type="STRING" id="41431.PCC8801_1356"/>
<dbReference type="InterPro" id="IPR050196">
    <property type="entry name" value="Cytochrome_P450_Monoox"/>
</dbReference>